<sequence length="182" mass="20895">MSGSSLQGFTGKHKSKNYSEGELALVDENSNVVSATERKRQESRKSEDEELPLDAKKLESKLKTILSKLQNAEKENQQMEEKLRDEEERADSLEDELHTSETSRKVLEEKVLKLETEKTDLSKKAKANSDVLKRVAETEVEKRALEDKLSEQTKSLQTLSQKYSSLKEKIDNYDVLEEKVYL</sequence>
<dbReference type="AlphaFoldDB" id="A0A9W9ZL51"/>
<reference evidence="2" key="1">
    <citation type="submission" date="2023-01" db="EMBL/GenBank/DDBJ databases">
        <title>Genome assembly of the deep-sea coral Lophelia pertusa.</title>
        <authorList>
            <person name="Herrera S."/>
            <person name="Cordes E."/>
        </authorList>
    </citation>
    <scope>NUCLEOTIDE SEQUENCE</scope>
    <source>
        <strain evidence="2">USNM1676648</strain>
        <tissue evidence="2">Polyp</tissue>
    </source>
</reference>
<feature type="compositionally biased region" description="Basic and acidic residues" evidence="1">
    <location>
        <begin position="71"/>
        <end position="102"/>
    </location>
</feature>
<feature type="compositionally biased region" description="Basic and acidic residues" evidence="1">
    <location>
        <begin position="36"/>
        <end position="62"/>
    </location>
</feature>
<organism evidence="2 3">
    <name type="scientific">Desmophyllum pertusum</name>
    <dbReference type="NCBI Taxonomy" id="174260"/>
    <lineage>
        <taxon>Eukaryota</taxon>
        <taxon>Metazoa</taxon>
        <taxon>Cnidaria</taxon>
        <taxon>Anthozoa</taxon>
        <taxon>Hexacorallia</taxon>
        <taxon>Scleractinia</taxon>
        <taxon>Caryophylliina</taxon>
        <taxon>Caryophylliidae</taxon>
        <taxon>Desmophyllum</taxon>
    </lineage>
</organism>
<evidence type="ECO:0000313" key="2">
    <source>
        <dbReference type="EMBL" id="KAJ7383692.1"/>
    </source>
</evidence>
<dbReference type="SUPFAM" id="SSF57997">
    <property type="entry name" value="Tropomyosin"/>
    <property type="match status" value="1"/>
</dbReference>
<protein>
    <submittedName>
        <fullName evidence="2">Uncharacterized protein</fullName>
    </submittedName>
</protein>
<dbReference type="EMBL" id="MU825895">
    <property type="protein sequence ID" value="KAJ7383692.1"/>
    <property type="molecule type" value="Genomic_DNA"/>
</dbReference>
<proteinExistence type="predicted"/>
<dbReference type="Proteomes" id="UP001163046">
    <property type="component" value="Unassembled WGS sequence"/>
</dbReference>
<evidence type="ECO:0000256" key="1">
    <source>
        <dbReference type="SAM" id="MobiDB-lite"/>
    </source>
</evidence>
<evidence type="ECO:0000313" key="3">
    <source>
        <dbReference type="Proteomes" id="UP001163046"/>
    </source>
</evidence>
<name>A0A9W9ZL51_9CNID</name>
<gene>
    <name evidence="2" type="ORF">OS493_026222</name>
</gene>
<accession>A0A9W9ZL51</accession>
<keyword evidence="3" id="KW-1185">Reference proteome</keyword>
<comment type="caution">
    <text evidence="2">The sequence shown here is derived from an EMBL/GenBank/DDBJ whole genome shotgun (WGS) entry which is preliminary data.</text>
</comment>
<feature type="region of interest" description="Disordered" evidence="1">
    <location>
        <begin position="1"/>
        <end position="102"/>
    </location>
</feature>